<gene>
    <name evidence="11" type="ORF">HO173_008297</name>
</gene>
<evidence type="ECO:0000256" key="1">
    <source>
        <dbReference type="ARBA" id="ARBA00004323"/>
    </source>
</evidence>
<comment type="caution">
    <text evidence="11">The sequence shown here is derived from an EMBL/GenBank/DDBJ whole genome shotgun (WGS) entry which is preliminary data.</text>
</comment>
<dbReference type="EMBL" id="JACCJC010000038">
    <property type="protein sequence ID" value="KAF6233365.1"/>
    <property type="molecule type" value="Genomic_DNA"/>
</dbReference>
<name>A0A8H6FRF1_9LECA</name>
<dbReference type="PANTHER" id="PTHR31646">
    <property type="entry name" value="ALPHA-1,2-MANNOSYLTRANSFERASE MNN2"/>
    <property type="match status" value="1"/>
</dbReference>
<keyword evidence="4" id="KW-0808">Transferase</keyword>
<accession>A0A8H6FRF1</accession>
<evidence type="ECO:0000256" key="2">
    <source>
        <dbReference type="ARBA" id="ARBA00004922"/>
    </source>
</evidence>
<evidence type="ECO:0000256" key="9">
    <source>
        <dbReference type="ARBA" id="ARBA00023136"/>
    </source>
</evidence>
<dbReference type="RefSeq" id="XP_037162783.1">
    <property type="nucleotide sequence ID" value="XM_037310197.1"/>
</dbReference>
<proteinExistence type="inferred from homology"/>
<dbReference type="AlphaFoldDB" id="A0A8H6FRF1"/>
<keyword evidence="12" id="KW-1185">Reference proteome</keyword>
<organism evidence="11 12">
    <name type="scientific">Letharia columbiana</name>
    <dbReference type="NCBI Taxonomy" id="112416"/>
    <lineage>
        <taxon>Eukaryota</taxon>
        <taxon>Fungi</taxon>
        <taxon>Dikarya</taxon>
        <taxon>Ascomycota</taxon>
        <taxon>Pezizomycotina</taxon>
        <taxon>Lecanoromycetes</taxon>
        <taxon>OSLEUM clade</taxon>
        <taxon>Lecanoromycetidae</taxon>
        <taxon>Lecanorales</taxon>
        <taxon>Lecanorineae</taxon>
        <taxon>Parmeliaceae</taxon>
        <taxon>Letharia</taxon>
    </lineage>
</organism>
<dbReference type="GO" id="GO:0000026">
    <property type="term" value="F:alpha-1,2-mannosyltransferase activity"/>
    <property type="evidence" value="ECO:0007669"/>
    <property type="project" value="TreeGrafter"/>
</dbReference>
<comment type="subcellular location">
    <subcellularLocation>
        <location evidence="1">Golgi apparatus membrane</location>
        <topology evidence="1">Single-pass type II membrane protein</topology>
    </subcellularLocation>
</comment>
<evidence type="ECO:0000256" key="8">
    <source>
        <dbReference type="ARBA" id="ARBA00023034"/>
    </source>
</evidence>
<evidence type="ECO:0008006" key="13">
    <source>
        <dbReference type="Google" id="ProtNLM"/>
    </source>
</evidence>
<dbReference type="Gene3D" id="3.90.550.10">
    <property type="entry name" value="Spore Coat Polysaccharide Biosynthesis Protein SpsA, Chain A"/>
    <property type="match status" value="1"/>
</dbReference>
<sequence>MDYAALQNEWRTNPEYDVQGLTKILAEAPKSSLVWALENPQATAKDRLGRAPGARQAESFTSSTFPSWHHSLRHATMFARPTRILTIILAASGLFITTTFLHRLLNGSHRLSIFTISPSEANPPTPQILAFWETWAKVIDTARPKIPAIELKEVAQPAGIEPENERERKPFNFAIGISDKDIESLRQSHEKLVGHANFSRINDQATRLFSGTGIVTVAGGFYFAPAILSIRMLRKTNSTLPVQVFLRNKSEYEKKICQEVLPALNAECFVIQDHLRKDNPVQVEHYQLKVLAILFSSFESVLYLDSDCMTLLDPAELFLSEPFLSTGLVSWPDYWIATEDPVFYKIAGLPSFPKGLPARSSEAGQLLISKQTHLTTLLLAAYYNIYGPGIYYPILSQGAAGEGDKETFLAAAVVLENPDYRVRHRLGTVGYHEADRKFHGTAMVQYHPGDDYAPRDPTSLKQTRPLFLHANSPKMNIAHLLADDRVFYQGTEDRLRLWGPKESMSKMVGYDIEEIVWGEIVDMACQLDNTLKDFRGAWQICERAQRHYRKTFQPHATALLT</sequence>
<feature type="transmembrane region" description="Helical" evidence="10">
    <location>
        <begin position="208"/>
        <end position="228"/>
    </location>
</feature>
<evidence type="ECO:0000313" key="11">
    <source>
        <dbReference type="EMBL" id="KAF6233365.1"/>
    </source>
</evidence>
<comment type="pathway">
    <text evidence="2">Protein modification; protein glycosylation.</text>
</comment>
<dbReference type="PANTHER" id="PTHR31646:SF1">
    <property type="entry name" value="ALPHA-1,2-MANNOSYLTRANSFERASE MNN2"/>
    <property type="match status" value="1"/>
</dbReference>
<keyword evidence="5 10" id="KW-0812">Transmembrane</keyword>
<comment type="similarity">
    <text evidence="3">Belongs to the MNN1/MNT family.</text>
</comment>
<dbReference type="OrthoDB" id="430354at2759"/>
<keyword evidence="9 10" id="KW-0472">Membrane</keyword>
<dbReference type="SUPFAM" id="SSF53448">
    <property type="entry name" value="Nucleotide-diphospho-sugar transferases"/>
    <property type="match status" value="1"/>
</dbReference>
<evidence type="ECO:0000256" key="3">
    <source>
        <dbReference type="ARBA" id="ARBA00009105"/>
    </source>
</evidence>
<keyword evidence="6" id="KW-0735">Signal-anchor</keyword>
<evidence type="ECO:0000256" key="10">
    <source>
        <dbReference type="SAM" id="Phobius"/>
    </source>
</evidence>
<dbReference type="Pfam" id="PF11051">
    <property type="entry name" value="Mannosyl_trans3"/>
    <property type="match status" value="2"/>
</dbReference>
<protein>
    <recommendedName>
        <fullName evidence="13">Alpha-1,2-mannosyltransferase</fullName>
    </recommendedName>
</protein>
<keyword evidence="8" id="KW-0333">Golgi apparatus</keyword>
<evidence type="ECO:0000256" key="6">
    <source>
        <dbReference type="ARBA" id="ARBA00022968"/>
    </source>
</evidence>
<dbReference type="InterPro" id="IPR029044">
    <property type="entry name" value="Nucleotide-diphossugar_trans"/>
</dbReference>
<dbReference type="InterPro" id="IPR022751">
    <property type="entry name" value="Alpha_mannosyltransferase"/>
</dbReference>
<evidence type="ECO:0000256" key="7">
    <source>
        <dbReference type="ARBA" id="ARBA00022989"/>
    </source>
</evidence>
<feature type="transmembrane region" description="Helical" evidence="10">
    <location>
        <begin position="84"/>
        <end position="105"/>
    </location>
</feature>
<evidence type="ECO:0000313" key="12">
    <source>
        <dbReference type="Proteomes" id="UP000578531"/>
    </source>
</evidence>
<evidence type="ECO:0000256" key="4">
    <source>
        <dbReference type="ARBA" id="ARBA00022679"/>
    </source>
</evidence>
<dbReference type="GeneID" id="59289953"/>
<dbReference type="Proteomes" id="UP000578531">
    <property type="component" value="Unassembled WGS sequence"/>
</dbReference>
<evidence type="ECO:0000256" key="5">
    <source>
        <dbReference type="ARBA" id="ARBA00022692"/>
    </source>
</evidence>
<dbReference type="GO" id="GO:0046354">
    <property type="term" value="P:mannan biosynthetic process"/>
    <property type="evidence" value="ECO:0007669"/>
    <property type="project" value="TreeGrafter"/>
</dbReference>
<dbReference type="GO" id="GO:0000139">
    <property type="term" value="C:Golgi membrane"/>
    <property type="evidence" value="ECO:0007669"/>
    <property type="project" value="UniProtKB-SubCell"/>
</dbReference>
<reference evidence="11 12" key="1">
    <citation type="journal article" date="2020" name="Genomics">
        <title>Complete, high-quality genomes from long-read metagenomic sequencing of two wolf lichen thalli reveals enigmatic genome architecture.</title>
        <authorList>
            <person name="McKenzie S.K."/>
            <person name="Walston R.F."/>
            <person name="Allen J.L."/>
        </authorList>
    </citation>
    <scope>NUCLEOTIDE SEQUENCE [LARGE SCALE GENOMIC DNA]</scope>
    <source>
        <strain evidence="11">WasteWater2</strain>
    </source>
</reference>
<keyword evidence="7 10" id="KW-1133">Transmembrane helix</keyword>